<dbReference type="Proteomes" id="UP000269396">
    <property type="component" value="Unassembled WGS sequence"/>
</dbReference>
<keyword evidence="1" id="KW-0472">Membrane</keyword>
<sequence length="100" mass="11441">MVELIHIDQLILFVIINLFVVIRFHISTPDLIVQLHLDVLDIMNIMLVEPLDHDLVCPVTQSVCVCDALLSNTKLRHCQLEHNVKHPIHLQRNPVVIPAC</sequence>
<dbReference type="EMBL" id="UZAL01027033">
    <property type="protein sequence ID" value="VDP28646.1"/>
    <property type="molecule type" value="Genomic_DNA"/>
</dbReference>
<keyword evidence="1" id="KW-1133">Transmembrane helix</keyword>
<gene>
    <name evidence="2" type="ORF">SMTD_LOCUS5442</name>
</gene>
<dbReference type="AlphaFoldDB" id="A0A3P8GCQ9"/>
<protein>
    <submittedName>
        <fullName evidence="2">Uncharacterized protein</fullName>
    </submittedName>
</protein>
<evidence type="ECO:0000256" key="1">
    <source>
        <dbReference type="SAM" id="Phobius"/>
    </source>
</evidence>
<proteinExistence type="predicted"/>
<accession>A0A3P8GCQ9</accession>
<reference evidence="2 3" key="1">
    <citation type="submission" date="2018-11" db="EMBL/GenBank/DDBJ databases">
        <authorList>
            <consortium name="Pathogen Informatics"/>
        </authorList>
    </citation>
    <scope>NUCLEOTIDE SEQUENCE [LARGE SCALE GENOMIC DNA]</scope>
    <source>
        <strain>Denwood</strain>
        <strain evidence="3">Zambia</strain>
    </source>
</reference>
<name>A0A3P8GCQ9_9TREM</name>
<keyword evidence="3" id="KW-1185">Reference proteome</keyword>
<evidence type="ECO:0000313" key="2">
    <source>
        <dbReference type="EMBL" id="VDP28646.1"/>
    </source>
</evidence>
<feature type="transmembrane region" description="Helical" evidence="1">
    <location>
        <begin position="6"/>
        <end position="26"/>
    </location>
</feature>
<organism evidence="2 3">
    <name type="scientific">Schistosoma mattheei</name>
    <dbReference type="NCBI Taxonomy" id="31246"/>
    <lineage>
        <taxon>Eukaryota</taxon>
        <taxon>Metazoa</taxon>
        <taxon>Spiralia</taxon>
        <taxon>Lophotrochozoa</taxon>
        <taxon>Platyhelminthes</taxon>
        <taxon>Trematoda</taxon>
        <taxon>Digenea</taxon>
        <taxon>Strigeidida</taxon>
        <taxon>Schistosomatoidea</taxon>
        <taxon>Schistosomatidae</taxon>
        <taxon>Schistosoma</taxon>
    </lineage>
</organism>
<keyword evidence="1" id="KW-0812">Transmembrane</keyword>
<evidence type="ECO:0000313" key="3">
    <source>
        <dbReference type="Proteomes" id="UP000269396"/>
    </source>
</evidence>